<gene>
    <name evidence="10" type="ORF">ABID27_000132</name>
</gene>
<dbReference type="SMART" id="SM00862">
    <property type="entry name" value="Trans_reg_C"/>
    <property type="match status" value="1"/>
</dbReference>
<dbReference type="Pfam" id="PF00486">
    <property type="entry name" value="Trans_reg_C"/>
    <property type="match status" value="1"/>
</dbReference>
<feature type="modified residue" description="4-aspartylphosphate" evidence="6">
    <location>
        <position position="51"/>
    </location>
</feature>
<dbReference type="SMART" id="SM00448">
    <property type="entry name" value="REC"/>
    <property type="match status" value="1"/>
</dbReference>
<name>A0ABV2JHY3_9STRE</name>
<dbReference type="InterPro" id="IPR001789">
    <property type="entry name" value="Sig_transdc_resp-reg_receiver"/>
</dbReference>
<feature type="DNA-binding region" description="OmpR/PhoB-type" evidence="7">
    <location>
        <begin position="124"/>
        <end position="222"/>
    </location>
</feature>
<dbReference type="Pfam" id="PF00072">
    <property type="entry name" value="Response_reg"/>
    <property type="match status" value="1"/>
</dbReference>
<protein>
    <submittedName>
        <fullName evidence="10">DNA-binding response OmpR family regulator</fullName>
    </submittedName>
</protein>
<dbReference type="InterPro" id="IPR039420">
    <property type="entry name" value="WalR-like"/>
</dbReference>
<keyword evidence="3" id="KW-0805">Transcription regulation</keyword>
<evidence type="ECO:0000313" key="10">
    <source>
        <dbReference type="EMBL" id="MET3643515.1"/>
    </source>
</evidence>
<keyword evidence="5" id="KW-0804">Transcription</keyword>
<feature type="domain" description="Response regulatory" evidence="8">
    <location>
        <begin position="2"/>
        <end position="116"/>
    </location>
</feature>
<reference evidence="10 11" key="1">
    <citation type="submission" date="2024-06" db="EMBL/GenBank/DDBJ databases">
        <title>Genomic Encyclopedia of Type Strains, Phase IV (KMG-IV): sequencing the most valuable type-strain genomes for metagenomic binning, comparative biology and taxonomic classification.</title>
        <authorList>
            <person name="Goeker M."/>
        </authorList>
    </citation>
    <scope>NUCLEOTIDE SEQUENCE [LARGE SCALE GENOMIC DNA]</scope>
    <source>
        <strain evidence="10 11">DSM 15349</strain>
    </source>
</reference>
<dbReference type="Gene3D" id="1.10.10.10">
    <property type="entry name" value="Winged helix-like DNA-binding domain superfamily/Winged helix DNA-binding domain"/>
    <property type="match status" value="1"/>
</dbReference>
<dbReference type="PANTHER" id="PTHR48111">
    <property type="entry name" value="REGULATOR OF RPOS"/>
    <property type="match status" value="1"/>
</dbReference>
<dbReference type="EMBL" id="JBEPMK010000001">
    <property type="protein sequence ID" value="MET3643515.1"/>
    <property type="molecule type" value="Genomic_DNA"/>
</dbReference>
<dbReference type="GO" id="GO:0003677">
    <property type="term" value="F:DNA binding"/>
    <property type="evidence" value="ECO:0007669"/>
    <property type="project" value="UniProtKB-KW"/>
</dbReference>
<dbReference type="PANTHER" id="PTHR48111:SF22">
    <property type="entry name" value="REGULATOR OF RPOS"/>
    <property type="match status" value="1"/>
</dbReference>
<organism evidence="10 11">
    <name type="scientific">Streptococcus gallinaceus</name>
    <dbReference type="NCBI Taxonomy" id="165758"/>
    <lineage>
        <taxon>Bacteria</taxon>
        <taxon>Bacillati</taxon>
        <taxon>Bacillota</taxon>
        <taxon>Bacilli</taxon>
        <taxon>Lactobacillales</taxon>
        <taxon>Streptococcaceae</taxon>
        <taxon>Streptococcus</taxon>
    </lineage>
</organism>
<keyword evidence="1 6" id="KW-0597">Phosphoprotein</keyword>
<feature type="domain" description="OmpR/PhoB-type" evidence="9">
    <location>
        <begin position="124"/>
        <end position="222"/>
    </location>
</feature>
<evidence type="ECO:0000259" key="8">
    <source>
        <dbReference type="PROSITE" id="PS50110"/>
    </source>
</evidence>
<keyword evidence="11" id="KW-1185">Reference proteome</keyword>
<dbReference type="Proteomes" id="UP001549055">
    <property type="component" value="Unassembled WGS sequence"/>
</dbReference>
<dbReference type="SUPFAM" id="SSF52172">
    <property type="entry name" value="CheY-like"/>
    <property type="match status" value="1"/>
</dbReference>
<evidence type="ECO:0000256" key="4">
    <source>
        <dbReference type="ARBA" id="ARBA00023125"/>
    </source>
</evidence>
<evidence type="ECO:0000313" key="11">
    <source>
        <dbReference type="Proteomes" id="UP001549055"/>
    </source>
</evidence>
<comment type="caution">
    <text evidence="10">The sequence shown here is derived from an EMBL/GenBank/DDBJ whole genome shotgun (WGS) entry which is preliminary data.</text>
</comment>
<evidence type="ECO:0000256" key="7">
    <source>
        <dbReference type="PROSITE-ProRule" id="PRU01091"/>
    </source>
</evidence>
<dbReference type="InterPro" id="IPR001867">
    <property type="entry name" value="OmpR/PhoB-type_DNA-bd"/>
</dbReference>
<dbReference type="PROSITE" id="PS51755">
    <property type="entry name" value="OMPR_PHOB"/>
    <property type="match status" value="1"/>
</dbReference>
<evidence type="ECO:0000256" key="5">
    <source>
        <dbReference type="ARBA" id="ARBA00023163"/>
    </source>
</evidence>
<dbReference type="InterPro" id="IPR011006">
    <property type="entry name" value="CheY-like_superfamily"/>
</dbReference>
<dbReference type="InterPro" id="IPR036388">
    <property type="entry name" value="WH-like_DNA-bd_sf"/>
</dbReference>
<evidence type="ECO:0000256" key="2">
    <source>
        <dbReference type="ARBA" id="ARBA00023012"/>
    </source>
</evidence>
<dbReference type="CDD" id="cd00383">
    <property type="entry name" value="trans_reg_C"/>
    <property type="match status" value="1"/>
</dbReference>
<evidence type="ECO:0000256" key="1">
    <source>
        <dbReference type="ARBA" id="ARBA00022553"/>
    </source>
</evidence>
<keyword evidence="4 7" id="KW-0238">DNA-binding</keyword>
<sequence>MKILVVEDERSIAEALKAILEREGYQVSLAFDGESGLDEIISAVYDLVLLDLMLPKLDGLSVLRKARALDIDVPVICLTARSQLDDKVTGLDQGANDYITKPFEVDELLARVRVQVRQSVNQQANLLSMGNLTLKTDSRELMSSEGKMTLSNKEFLLMEIFFHHPNQVLSKEQLITKVWGPMDDSEYNQLEVFMTFIRKKLRFLKANVEIKATRGLGYSMKEAEK</sequence>
<dbReference type="RefSeq" id="WP_354279549.1">
    <property type="nucleotide sequence ID" value="NZ_JBEPMK010000001.1"/>
</dbReference>
<evidence type="ECO:0000259" key="9">
    <source>
        <dbReference type="PROSITE" id="PS51755"/>
    </source>
</evidence>
<dbReference type="PROSITE" id="PS50110">
    <property type="entry name" value="RESPONSE_REGULATORY"/>
    <property type="match status" value="1"/>
</dbReference>
<keyword evidence="2" id="KW-0902">Two-component regulatory system</keyword>
<dbReference type="Gene3D" id="3.40.50.2300">
    <property type="match status" value="1"/>
</dbReference>
<dbReference type="Gene3D" id="6.10.250.690">
    <property type="match status" value="1"/>
</dbReference>
<accession>A0ABV2JHY3</accession>
<evidence type="ECO:0000256" key="3">
    <source>
        <dbReference type="ARBA" id="ARBA00023015"/>
    </source>
</evidence>
<evidence type="ECO:0000256" key="6">
    <source>
        <dbReference type="PROSITE-ProRule" id="PRU00169"/>
    </source>
</evidence>
<proteinExistence type="predicted"/>